<dbReference type="PANTHER" id="PTHR43776:SF7">
    <property type="entry name" value="D,D-DIPEPTIDE TRANSPORT ATP-BINDING PROTEIN DDPF-RELATED"/>
    <property type="match status" value="1"/>
</dbReference>
<dbReference type="SMART" id="SM00382">
    <property type="entry name" value="AAA"/>
    <property type="match status" value="1"/>
</dbReference>
<reference evidence="6 7" key="1">
    <citation type="submission" date="2020-06" db="EMBL/GenBank/DDBJ databases">
        <title>Genomic analysis of Salicibibacter sp. NKC21-4.</title>
        <authorList>
            <person name="Oh Y.J."/>
        </authorList>
    </citation>
    <scope>NUCLEOTIDE SEQUENCE [LARGE SCALE GENOMIC DNA]</scope>
    <source>
        <strain evidence="6 7">NKC21-4</strain>
    </source>
</reference>
<dbReference type="PROSITE" id="PS00211">
    <property type="entry name" value="ABC_TRANSPORTER_1"/>
    <property type="match status" value="1"/>
</dbReference>
<evidence type="ECO:0000256" key="2">
    <source>
        <dbReference type="ARBA" id="ARBA00022448"/>
    </source>
</evidence>
<evidence type="ECO:0000313" key="6">
    <source>
        <dbReference type="EMBL" id="QQK78902.1"/>
    </source>
</evidence>
<dbReference type="GO" id="GO:0016887">
    <property type="term" value="F:ATP hydrolysis activity"/>
    <property type="evidence" value="ECO:0007669"/>
    <property type="project" value="InterPro"/>
</dbReference>
<dbReference type="InterPro" id="IPR003593">
    <property type="entry name" value="AAA+_ATPase"/>
</dbReference>
<keyword evidence="3" id="KW-0547">Nucleotide-binding</keyword>
<dbReference type="PANTHER" id="PTHR43776">
    <property type="entry name" value="TRANSPORT ATP-BINDING PROTEIN"/>
    <property type="match status" value="1"/>
</dbReference>
<dbReference type="InterPro" id="IPR027417">
    <property type="entry name" value="P-loop_NTPase"/>
</dbReference>
<evidence type="ECO:0000256" key="3">
    <source>
        <dbReference type="ARBA" id="ARBA00022741"/>
    </source>
</evidence>
<dbReference type="KEGG" id="scib:HUG20_02605"/>
<dbReference type="Gene3D" id="3.40.50.300">
    <property type="entry name" value="P-loop containing nucleotide triphosphate hydrolases"/>
    <property type="match status" value="1"/>
</dbReference>
<dbReference type="InterPro" id="IPR050319">
    <property type="entry name" value="ABC_transp_ATP-bind"/>
</dbReference>
<sequence>MVVEVKKVAKRYGKKNATQVLRDVSLQIEQETCVALLGASGVGKSTLGRIMVGLERPDEGAIFVQGERLLVAKHKRFRNKVQMVFQDPQSAFNPRLTLAESLAEPLWVERVSKRECDKRIGAMSEDVQLDQEFLDRYPEQLSGGQLQRAAIARALICRPSFVVLDEVVSSLDVIHQHHILDLLHGLKERYGLSYLFITHDFQAAKYIAERIAVLYGGKVVDQIKKKENEGWQCFKHPHALRLQKAVLAPHGILSRFI</sequence>
<dbReference type="InterPro" id="IPR017871">
    <property type="entry name" value="ABC_transporter-like_CS"/>
</dbReference>
<evidence type="ECO:0000259" key="5">
    <source>
        <dbReference type="PROSITE" id="PS50893"/>
    </source>
</evidence>
<accession>A0A7T7CEC6</accession>
<dbReference type="InterPro" id="IPR003439">
    <property type="entry name" value="ABC_transporter-like_ATP-bd"/>
</dbReference>
<dbReference type="CDD" id="cd03257">
    <property type="entry name" value="ABC_NikE_OppD_transporters"/>
    <property type="match status" value="1"/>
</dbReference>
<keyword evidence="4 6" id="KW-0067">ATP-binding</keyword>
<organism evidence="6 7">
    <name type="scientific">Salicibibacter cibi</name>
    <dbReference type="NCBI Taxonomy" id="2743001"/>
    <lineage>
        <taxon>Bacteria</taxon>
        <taxon>Bacillati</taxon>
        <taxon>Bacillota</taxon>
        <taxon>Bacilli</taxon>
        <taxon>Bacillales</taxon>
        <taxon>Bacillaceae</taxon>
        <taxon>Salicibibacter</taxon>
    </lineage>
</organism>
<feature type="domain" description="ABC transporter" evidence="5">
    <location>
        <begin position="3"/>
        <end position="241"/>
    </location>
</feature>
<protein>
    <submittedName>
        <fullName evidence="6">ABC transporter ATP-binding protein</fullName>
    </submittedName>
</protein>
<dbReference type="GO" id="GO:0005524">
    <property type="term" value="F:ATP binding"/>
    <property type="evidence" value="ECO:0007669"/>
    <property type="project" value="UniProtKB-KW"/>
</dbReference>
<dbReference type="EMBL" id="CP054706">
    <property type="protein sequence ID" value="QQK78902.1"/>
    <property type="molecule type" value="Genomic_DNA"/>
</dbReference>
<dbReference type="Proteomes" id="UP000595349">
    <property type="component" value="Chromosome"/>
</dbReference>
<name>A0A7T7CEC6_9BACI</name>
<evidence type="ECO:0000256" key="4">
    <source>
        <dbReference type="ARBA" id="ARBA00022840"/>
    </source>
</evidence>
<dbReference type="GO" id="GO:0055085">
    <property type="term" value="P:transmembrane transport"/>
    <property type="evidence" value="ECO:0007669"/>
    <property type="project" value="UniProtKB-ARBA"/>
</dbReference>
<keyword evidence="2" id="KW-0813">Transport</keyword>
<gene>
    <name evidence="6" type="ORF">HUG20_02605</name>
</gene>
<evidence type="ECO:0000256" key="1">
    <source>
        <dbReference type="ARBA" id="ARBA00005417"/>
    </source>
</evidence>
<dbReference type="RefSeq" id="WP_200087747.1">
    <property type="nucleotide sequence ID" value="NZ_CP054706.1"/>
</dbReference>
<keyword evidence="7" id="KW-1185">Reference proteome</keyword>
<dbReference type="PROSITE" id="PS50893">
    <property type="entry name" value="ABC_TRANSPORTER_2"/>
    <property type="match status" value="1"/>
</dbReference>
<dbReference type="SUPFAM" id="SSF52540">
    <property type="entry name" value="P-loop containing nucleoside triphosphate hydrolases"/>
    <property type="match status" value="1"/>
</dbReference>
<comment type="similarity">
    <text evidence="1">Belongs to the ABC transporter superfamily.</text>
</comment>
<dbReference type="Pfam" id="PF00005">
    <property type="entry name" value="ABC_tran"/>
    <property type="match status" value="1"/>
</dbReference>
<evidence type="ECO:0000313" key="7">
    <source>
        <dbReference type="Proteomes" id="UP000595349"/>
    </source>
</evidence>
<proteinExistence type="inferred from homology"/>
<dbReference type="AlphaFoldDB" id="A0A7T7CEC6"/>